<proteinExistence type="inferred from homology"/>
<dbReference type="HAMAP" id="MF_03100">
    <property type="entry name" value="Endonuc_su_Slx1"/>
    <property type="match status" value="1"/>
</dbReference>
<keyword evidence="5" id="KW-0863">Zinc-finger</keyword>
<sequence length="344" mass="39046">MGDLAPISPLNISRFSFGAIDSPRSPAQKRPRRSFSQVYPSTSGVPPRNVQSPLTRALVSPVKQRVAKPTAVLDEFFGVYCLISQSPLKHYKNRCYIGYTVDPNRRIRQHNGGAQKGGANKTDNRGPWEMVCIVHGFPNSVSALRFEWAWQNPDKSRRLRALGLKKSPKESPFAFRLRIVCHMLNSEPWNRLALTFRWLQPQFELPFPADVTPPSHMDVQYGLVEKASSIVPNALEDYEMIRPCAICKKTIQTITDLLRCPSLRACGSHFHVRCLAERAISESRESEKCVIPVSARCPRCSKNFRWGDVVRDQRNILTVDANKPMFEDERIAVGMVPRQELDKC</sequence>
<dbReference type="AlphaFoldDB" id="A0A1I7YY19"/>
<keyword evidence="3 11" id="KW-0255">Endonuclease</keyword>
<keyword evidence="4 11" id="KW-0227">DNA damage</keyword>
<organism evidence="14 15">
    <name type="scientific">Steinernema glaseri</name>
    <dbReference type="NCBI Taxonomy" id="37863"/>
    <lineage>
        <taxon>Eukaryota</taxon>
        <taxon>Metazoa</taxon>
        <taxon>Ecdysozoa</taxon>
        <taxon>Nematoda</taxon>
        <taxon>Chromadorea</taxon>
        <taxon>Rhabditida</taxon>
        <taxon>Tylenchina</taxon>
        <taxon>Panagrolaimomorpha</taxon>
        <taxon>Strongyloidoidea</taxon>
        <taxon>Steinernematidae</taxon>
        <taxon>Steinernema</taxon>
    </lineage>
</organism>
<name>A0A1I7YY19_9BILA</name>
<protein>
    <recommendedName>
        <fullName evidence="11">Structure-specific endonuclease subunit SLX1 homolog</fullName>
        <ecNumber evidence="11">3.1.-.-</ecNumber>
    </recommendedName>
</protein>
<dbReference type="GO" id="GO:0000724">
    <property type="term" value="P:double-strand break repair via homologous recombination"/>
    <property type="evidence" value="ECO:0007669"/>
    <property type="project" value="TreeGrafter"/>
</dbReference>
<evidence type="ECO:0000256" key="1">
    <source>
        <dbReference type="ARBA" id="ARBA00022722"/>
    </source>
</evidence>
<comment type="subcellular location">
    <subcellularLocation>
        <location evidence="11">Nucleus</location>
    </subcellularLocation>
</comment>
<comment type="cofactor">
    <cofactor evidence="11">
        <name>a divalent metal cation</name>
        <dbReference type="ChEBI" id="CHEBI:60240"/>
    </cofactor>
</comment>
<evidence type="ECO:0000256" key="4">
    <source>
        <dbReference type="ARBA" id="ARBA00022763"/>
    </source>
</evidence>
<feature type="region of interest" description="Disordered" evidence="12">
    <location>
        <begin position="21"/>
        <end position="50"/>
    </location>
</feature>
<feature type="domain" description="GIY-YIG" evidence="13">
    <location>
        <begin position="75"/>
        <end position="160"/>
    </location>
</feature>
<evidence type="ECO:0000256" key="7">
    <source>
        <dbReference type="ARBA" id="ARBA00022833"/>
    </source>
</evidence>
<dbReference type="CDD" id="cd10455">
    <property type="entry name" value="GIY-YIG_SLX1"/>
    <property type="match status" value="1"/>
</dbReference>
<evidence type="ECO:0000256" key="10">
    <source>
        <dbReference type="ARBA" id="ARBA00023242"/>
    </source>
</evidence>
<evidence type="ECO:0000259" key="13">
    <source>
        <dbReference type="PROSITE" id="PS50164"/>
    </source>
</evidence>
<evidence type="ECO:0000256" key="6">
    <source>
        <dbReference type="ARBA" id="ARBA00022801"/>
    </source>
</evidence>
<keyword evidence="7" id="KW-0862">Zinc</keyword>
<dbReference type="InterPro" id="IPR048749">
    <property type="entry name" value="SLX1_C"/>
</dbReference>
<dbReference type="Pfam" id="PF21202">
    <property type="entry name" value="SLX1_C"/>
    <property type="match status" value="1"/>
</dbReference>
<dbReference type="WBParaSite" id="L893_g20908.t1">
    <property type="protein sequence ID" value="L893_g20908.t1"/>
    <property type="gene ID" value="L893_g20908"/>
</dbReference>
<dbReference type="PANTHER" id="PTHR20208">
    <property type="entry name" value="STRUCTURE-SPECIFIC ENDONUCLEASE SUBUNIT SLX1"/>
    <property type="match status" value="1"/>
</dbReference>
<evidence type="ECO:0000313" key="14">
    <source>
        <dbReference type="Proteomes" id="UP000095287"/>
    </source>
</evidence>
<dbReference type="EC" id="3.1.-.-" evidence="11"/>
<dbReference type="GO" id="GO:0008270">
    <property type="term" value="F:zinc ion binding"/>
    <property type="evidence" value="ECO:0007669"/>
    <property type="project" value="UniProtKB-KW"/>
</dbReference>
<evidence type="ECO:0000313" key="15">
    <source>
        <dbReference type="WBParaSite" id="L893_g20908.t1"/>
    </source>
</evidence>
<dbReference type="Gene3D" id="3.30.40.10">
    <property type="entry name" value="Zinc/RING finger domain, C3HC4 (zinc finger)"/>
    <property type="match status" value="1"/>
</dbReference>
<keyword evidence="6 11" id="KW-0378">Hydrolase</keyword>
<evidence type="ECO:0000256" key="8">
    <source>
        <dbReference type="ARBA" id="ARBA00023172"/>
    </source>
</evidence>
<dbReference type="InterPro" id="IPR013083">
    <property type="entry name" value="Znf_RING/FYVE/PHD"/>
</dbReference>
<dbReference type="PANTHER" id="PTHR20208:SF10">
    <property type="entry name" value="STRUCTURE-SPECIFIC ENDONUCLEASE SUBUNIT SLX1"/>
    <property type="match status" value="1"/>
</dbReference>
<keyword evidence="2" id="KW-0479">Metal-binding</keyword>
<dbReference type="PROSITE" id="PS50164">
    <property type="entry name" value="GIY_YIG"/>
    <property type="match status" value="1"/>
</dbReference>
<comment type="function">
    <text evidence="11">Catalytic subunit of a heterodimeric structure-specific endonuclease that resolves DNA secondary structures generated during DNA repair and recombination. Has endonuclease activity towards branched DNA substrates, introducing single-strand cuts in duplex DNA close to junctions with ss-DNA.</text>
</comment>
<dbReference type="Gene3D" id="3.40.1440.10">
    <property type="entry name" value="GIY-YIG endonuclease"/>
    <property type="match status" value="1"/>
</dbReference>
<dbReference type="InterPro" id="IPR050381">
    <property type="entry name" value="SLX1_endonuclease"/>
</dbReference>
<evidence type="ECO:0000256" key="2">
    <source>
        <dbReference type="ARBA" id="ARBA00022723"/>
    </source>
</evidence>
<dbReference type="InterPro" id="IPR000305">
    <property type="entry name" value="GIY-YIG_endonuc"/>
</dbReference>
<evidence type="ECO:0000256" key="9">
    <source>
        <dbReference type="ARBA" id="ARBA00023204"/>
    </source>
</evidence>
<keyword evidence="10 11" id="KW-0539">Nucleus</keyword>
<evidence type="ECO:0000256" key="5">
    <source>
        <dbReference type="ARBA" id="ARBA00022771"/>
    </source>
</evidence>
<comment type="caution">
    <text evidence="11">Lacks conserved residue(s) required for the propagation of feature annotation.</text>
</comment>
<keyword evidence="1 11" id="KW-0540">Nuclease</keyword>
<evidence type="ECO:0000256" key="11">
    <source>
        <dbReference type="HAMAP-Rule" id="MF_03100"/>
    </source>
</evidence>
<comment type="similarity">
    <text evidence="11">Belongs to the SLX1 family.</text>
</comment>
<evidence type="ECO:0000256" key="3">
    <source>
        <dbReference type="ARBA" id="ARBA00022759"/>
    </source>
</evidence>
<evidence type="ECO:0000256" key="12">
    <source>
        <dbReference type="SAM" id="MobiDB-lite"/>
    </source>
</evidence>
<dbReference type="Pfam" id="PF01541">
    <property type="entry name" value="GIY-YIG"/>
    <property type="match status" value="1"/>
</dbReference>
<accession>A0A1I7YY19</accession>
<dbReference type="Proteomes" id="UP000095287">
    <property type="component" value="Unplaced"/>
</dbReference>
<dbReference type="InterPro" id="IPR027520">
    <property type="entry name" value="Slx1"/>
</dbReference>
<dbReference type="GO" id="GO:0017108">
    <property type="term" value="F:5'-flap endonuclease activity"/>
    <property type="evidence" value="ECO:0007669"/>
    <property type="project" value="InterPro"/>
</dbReference>
<keyword evidence="8 11" id="KW-0233">DNA recombination</keyword>
<feature type="compositionally biased region" description="Polar residues" evidence="12">
    <location>
        <begin position="34"/>
        <end position="50"/>
    </location>
</feature>
<keyword evidence="14" id="KW-1185">Reference proteome</keyword>
<reference evidence="15" key="1">
    <citation type="submission" date="2016-11" db="UniProtKB">
        <authorList>
            <consortium name="WormBaseParasite"/>
        </authorList>
    </citation>
    <scope>IDENTIFICATION</scope>
</reference>
<dbReference type="GO" id="GO:0033557">
    <property type="term" value="C:Slx1-Slx4 complex"/>
    <property type="evidence" value="ECO:0007669"/>
    <property type="project" value="UniProtKB-UniRule"/>
</dbReference>
<keyword evidence="9 11" id="KW-0234">DNA repair</keyword>
<dbReference type="InterPro" id="IPR035901">
    <property type="entry name" value="GIY-YIG_endonuc_sf"/>
</dbReference>
<dbReference type="GO" id="GO:0008821">
    <property type="term" value="F:crossover junction DNA endonuclease activity"/>
    <property type="evidence" value="ECO:0007669"/>
    <property type="project" value="TreeGrafter"/>
</dbReference>
<dbReference type="FunFam" id="3.40.1440.10:FF:000008">
    <property type="entry name" value="Structure-specific endonuclease subunit SLX1 homolog"/>
    <property type="match status" value="1"/>
</dbReference>
<comment type="subunit">
    <text evidence="11">Forms a heterodimer with a member of the SLX4 family.</text>
</comment>